<proteinExistence type="predicted"/>
<dbReference type="InterPro" id="IPR055298">
    <property type="entry name" value="AtLOH3-like"/>
</dbReference>
<protein>
    <recommendedName>
        <fullName evidence="1">DUF4371 domain-containing protein</fullName>
    </recommendedName>
</protein>
<dbReference type="PANTHER" id="PTHR11697">
    <property type="entry name" value="GENERAL TRANSCRIPTION FACTOR 2-RELATED ZINC FINGER PROTEIN"/>
    <property type="match status" value="1"/>
</dbReference>
<dbReference type="Proteomes" id="UP001281410">
    <property type="component" value="Unassembled WGS sequence"/>
</dbReference>
<gene>
    <name evidence="2" type="ORF">Dsin_001555</name>
</gene>
<sequence>MRINHQSKIASPSNVDVPIIENQHVSKPNRVEVKDVDISALERDPGLRLPITAYPVNCRDDVHRAYTIIGPLRKKIREEVGDAKFSILVDEALDESNREQIAIILRFVGRDGFIRERFFQVVGVDETSAPTLKNAISKVLTTYNLQVENMRGLKAMIAQKFREDGWDTFIQSVTSFCDKHHIDIPDLSAQYNGGTRRSCQQHDCITAEHYYHFDIFNVVIDFQMVVLDDRFPERTMELIILSSSMDPSNSFKSFHIDNICNLVEKFYPQDFSGSEIDTLRR</sequence>
<feature type="domain" description="DUF4371" evidence="1">
    <location>
        <begin position="72"/>
        <end position="153"/>
    </location>
</feature>
<dbReference type="Pfam" id="PF14291">
    <property type="entry name" value="DUF4371"/>
    <property type="match status" value="1"/>
</dbReference>
<comment type="caution">
    <text evidence="2">The sequence shown here is derived from an EMBL/GenBank/DDBJ whole genome shotgun (WGS) entry which is preliminary data.</text>
</comment>
<reference evidence="2" key="1">
    <citation type="journal article" date="2023" name="Plant J.">
        <title>Genome sequences and population genomics provide insights into the demographic history, inbreeding, and mutation load of two 'living fossil' tree species of Dipteronia.</title>
        <authorList>
            <person name="Feng Y."/>
            <person name="Comes H.P."/>
            <person name="Chen J."/>
            <person name="Zhu S."/>
            <person name="Lu R."/>
            <person name="Zhang X."/>
            <person name="Li P."/>
            <person name="Qiu J."/>
            <person name="Olsen K.M."/>
            <person name="Qiu Y."/>
        </authorList>
    </citation>
    <scope>NUCLEOTIDE SEQUENCE</scope>
    <source>
        <strain evidence="2">NBL</strain>
    </source>
</reference>
<name>A0AAE0EIV8_9ROSI</name>
<dbReference type="InterPro" id="IPR025398">
    <property type="entry name" value="DUF4371"/>
</dbReference>
<dbReference type="AlphaFoldDB" id="A0AAE0EIV8"/>
<keyword evidence="3" id="KW-1185">Reference proteome</keyword>
<dbReference type="PANTHER" id="PTHR11697:SF230">
    <property type="entry name" value="ZINC FINGER, MYM DOMAIN CONTAINING 1"/>
    <property type="match status" value="1"/>
</dbReference>
<dbReference type="EMBL" id="JANJYJ010000001">
    <property type="protein sequence ID" value="KAK3229674.1"/>
    <property type="molecule type" value="Genomic_DNA"/>
</dbReference>
<evidence type="ECO:0000313" key="2">
    <source>
        <dbReference type="EMBL" id="KAK3229674.1"/>
    </source>
</evidence>
<evidence type="ECO:0000259" key="1">
    <source>
        <dbReference type="Pfam" id="PF14291"/>
    </source>
</evidence>
<organism evidence="2 3">
    <name type="scientific">Dipteronia sinensis</name>
    <dbReference type="NCBI Taxonomy" id="43782"/>
    <lineage>
        <taxon>Eukaryota</taxon>
        <taxon>Viridiplantae</taxon>
        <taxon>Streptophyta</taxon>
        <taxon>Embryophyta</taxon>
        <taxon>Tracheophyta</taxon>
        <taxon>Spermatophyta</taxon>
        <taxon>Magnoliopsida</taxon>
        <taxon>eudicotyledons</taxon>
        <taxon>Gunneridae</taxon>
        <taxon>Pentapetalae</taxon>
        <taxon>rosids</taxon>
        <taxon>malvids</taxon>
        <taxon>Sapindales</taxon>
        <taxon>Sapindaceae</taxon>
        <taxon>Hippocastanoideae</taxon>
        <taxon>Acereae</taxon>
        <taxon>Dipteronia</taxon>
    </lineage>
</organism>
<accession>A0AAE0EIV8</accession>
<evidence type="ECO:0000313" key="3">
    <source>
        <dbReference type="Proteomes" id="UP001281410"/>
    </source>
</evidence>